<dbReference type="AlphaFoldDB" id="A0A0N4V417"/>
<sequence length="250" mass="27763">MGQKIGLRGEISADTVIDHIKGGKVCGNSKLVASSSDTPETSVNTIDAETAKKAVELGISCHQAFTQSSLDSLVTLIGDLQKAHGIIPSRVIYLAMDLALRLGEIKVAEGLCELMPDRVHVLGTSLRIRLFALQFRFDDALKEIEKVLNEETPGLEVACKISTFALDELYRAITSKTNTSNEIRRFRYLQRVLTKYARRTNADFAVLLYSHVYTQDELQPESPRTSLEVDEKTTGKILKLSPYVLCDDEE</sequence>
<evidence type="ECO:0000313" key="1">
    <source>
        <dbReference type="EMBL" id="VDD89784.1"/>
    </source>
</evidence>
<reference evidence="1 2" key="2">
    <citation type="submission" date="2018-10" db="EMBL/GenBank/DDBJ databases">
        <authorList>
            <consortium name="Pathogen Informatics"/>
        </authorList>
    </citation>
    <scope>NUCLEOTIDE SEQUENCE [LARGE SCALE GENOMIC DNA]</scope>
</reference>
<keyword evidence="2" id="KW-1185">Reference proteome</keyword>
<evidence type="ECO:0000313" key="2">
    <source>
        <dbReference type="Proteomes" id="UP000274131"/>
    </source>
</evidence>
<dbReference type="STRING" id="51028.A0A0N4V417"/>
<protein>
    <submittedName>
        <fullName evidence="3">Pentatricopeptide repeat-containing protein</fullName>
    </submittedName>
</protein>
<dbReference type="WBParaSite" id="EVEC_0000482701-mRNA-1">
    <property type="protein sequence ID" value="EVEC_0000482701-mRNA-1"/>
    <property type="gene ID" value="EVEC_0000482701"/>
</dbReference>
<dbReference type="Proteomes" id="UP000274131">
    <property type="component" value="Unassembled WGS sequence"/>
</dbReference>
<organism evidence="3">
    <name type="scientific">Enterobius vermicularis</name>
    <name type="common">Human pinworm</name>
    <dbReference type="NCBI Taxonomy" id="51028"/>
    <lineage>
        <taxon>Eukaryota</taxon>
        <taxon>Metazoa</taxon>
        <taxon>Ecdysozoa</taxon>
        <taxon>Nematoda</taxon>
        <taxon>Chromadorea</taxon>
        <taxon>Rhabditida</taxon>
        <taxon>Spirurina</taxon>
        <taxon>Oxyuridomorpha</taxon>
        <taxon>Oxyuroidea</taxon>
        <taxon>Oxyuridae</taxon>
        <taxon>Enterobius</taxon>
    </lineage>
</organism>
<accession>A0A0N4V417</accession>
<dbReference type="OrthoDB" id="5822074at2759"/>
<evidence type="ECO:0000313" key="3">
    <source>
        <dbReference type="WBParaSite" id="EVEC_0000482701-mRNA-1"/>
    </source>
</evidence>
<proteinExistence type="predicted"/>
<dbReference type="EMBL" id="UXUI01007886">
    <property type="protein sequence ID" value="VDD89784.1"/>
    <property type="molecule type" value="Genomic_DNA"/>
</dbReference>
<reference evidence="3" key="1">
    <citation type="submission" date="2017-02" db="UniProtKB">
        <authorList>
            <consortium name="WormBaseParasite"/>
        </authorList>
    </citation>
    <scope>IDENTIFICATION</scope>
</reference>
<name>A0A0N4V417_ENTVE</name>
<gene>
    <name evidence="1" type="ORF">EVEC_LOCUS4535</name>
</gene>